<feature type="region of interest" description="Disordered" evidence="1">
    <location>
        <begin position="1"/>
        <end position="21"/>
    </location>
</feature>
<accession>A0ABX0U439</accession>
<evidence type="ECO:0000313" key="2">
    <source>
        <dbReference type="EMBL" id="NIJ24426.1"/>
    </source>
</evidence>
<evidence type="ECO:0000313" key="3">
    <source>
        <dbReference type="Proteomes" id="UP000788153"/>
    </source>
</evidence>
<evidence type="ECO:0000256" key="1">
    <source>
        <dbReference type="SAM" id="MobiDB-lite"/>
    </source>
</evidence>
<dbReference type="RefSeq" id="WP_140046788.1">
    <property type="nucleotide sequence ID" value="NZ_BAAAEV010000001.1"/>
</dbReference>
<reference evidence="2 3" key="1">
    <citation type="submission" date="2020-03" db="EMBL/GenBank/DDBJ databases">
        <title>Genomic Encyclopedia of Type Strains, Phase IV (KMG-IV): sequencing the most valuable type-strain genomes for metagenomic binning, comparative biology and taxonomic classification.</title>
        <authorList>
            <person name="Goeker M."/>
        </authorList>
    </citation>
    <scope>NUCLEOTIDE SEQUENCE [LARGE SCALE GENOMIC DNA]</scope>
    <source>
        <strain evidence="2 3">DSM 22753</strain>
    </source>
</reference>
<proteinExistence type="predicted"/>
<comment type="caution">
    <text evidence="2">The sequence shown here is derived from an EMBL/GenBank/DDBJ whole genome shotgun (WGS) entry which is preliminary data.</text>
</comment>
<name>A0ABX0U439_9SPHN</name>
<gene>
    <name evidence="2" type="ORF">FHT01_001968</name>
</gene>
<keyword evidence="3" id="KW-1185">Reference proteome</keyword>
<organism evidence="2 3">
    <name type="scientific">Sphingomonas japonica</name>
    <dbReference type="NCBI Taxonomy" id="511662"/>
    <lineage>
        <taxon>Bacteria</taxon>
        <taxon>Pseudomonadati</taxon>
        <taxon>Pseudomonadota</taxon>
        <taxon>Alphaproteobacteria</taxon>
        <taxon>Sphingomonadales</taxon>
        <taxon>Sphingomonadaceae</taxon>
        <taxon>Sphingomonas</taxon>
    </lineage>
</organism>
<sequence>MTMARADRHDRPRTPPPPLDRERLDRLALRYVERYATTRGRLVQYLTRKLRERGWEGDTGPDLQALADRFAQLGYIDDRLYGEAKATAMARRGLGKRRIADTLRHAGLDVEDRDALAPDIAQREEESAMTFARRKRIGPFAMTAPDRAQAQKQIAAMLRAGHSFDTARRIVAMVPGQDSIEG</sequence>
<dbReference type="EMBL" id="JAASQP010000001">
    <property type="protein sequence ID" value="NIJ24426.1"/>
    <property type="molecule type" value="Genomic_DNA"/>
</dbReference>
<protein>
    <submittedName>
        <fullName evidence="2">Regulatory protein</fullName>
    </submittedName>
</protein>
<dbReference type="Proteomes" id="UP000788153">
    <property type="component" value="Unassembled WGS sequence"/>
</dbReference>